<comment type="caution">
    <text evidence="1">The sequence shown here is derived from an EMBL/GenBank/DDBJ whole genome shotgun (WGS) entry which is preliminary data.</text>
</comment>
<evidence type="ECO:0000313" key="1">
    <source>
        <dbReference type="EMBL" id="KAG0255539.1"/>
    </source>
</evidence>
<protein>
    <submittedName>
        <fullName evidence="1">Uncharacterized protein</fullName>
    </submittedName>
</protein>
<proteinExistence type="predicted"/>
<keyword evidence="2" id="KW-1185">Reference proteome</keyword>
<reference evidence="1" key="1">
    <citation type="journal article" date="2020" name="Fungal Divers.">
        <title>Resolving the Mortierellaceae phylogeny through synthesis of multi-gene phylogenetics and phylogenomics.</title>
        <authorList>
            <person name="Vandepol N."/>
            <person name="Liber J."/>
            <person name="Desiro A."/>
            <person name="Na H."/>
            <person name="Kennedy M."/>
            <person name="Barry K."/>
            <person name="Grigoriev I.V."/>
            <person name="Miller A.N."/>
            <person name="O'Donnell K."/>
            <person name="Stajich J.E."/>
            <person name="Bonito G."/>
        </authorList>
    </citation>
    <scope>NUCLEOTIDE SEQUENCE</scope>
    <source>
        <strain evidence="1">KOD948</strain>
    </source>
</reference>
<dbReference type="AlphaFoldDB" id="A0A9P6PZR5"/>
<accession>A0A9P6PZR5</accession>
<gene>
    <name evidence="1" type="ORF">BG011_005076</name>
</gene>
<sequence length="257" mass="27925">MTVKSFQAALWERAIFRVLRTTVNKKQDDNAVESLKEAERTEEHWIIASESLVCSEPKSDGLCPPGIVMYRATAVFHAVSDIRMFSIAVTGTETASESKTGRRGGTVEQDLGDIPVVVCGVPGESAYDGTGLPTYMGSFSTSLPSLEETQHYGATQTRASMNLDLARVSIEGFTGRDSARHSMLSKSSMTSHPGTLMSLPEDYENDDTFMAVMGLRGTCIPPGYEVSIAWQTFDSSAGEMQRPDAYTNSSSSHSQDH</sequence>
<name>A0A9P6PZR5_9FUNG</name>
<evidence type="ECO:0000313" key="2">
    <source>
        <dbReference type="Proteomes" id="UP000726737"/>
    </source>
</evidence>
<dbReference type="EMBL" id="JAAAJA010000344">
    <property type="protein sequence ID" value="KAG0255539.1"/>
    <property type="molecule type" value="Genomic_DNA"/>
</dbReference>
<dbReference type="Proteomes" id="UP000726737">
    <property type="component" value="Unassembled WGS sequence"/>
</dbReference>
<dbReference type="OrthoDB" id="2394544at2759"/>
<organism evidence="1 2">
    <name type="scientific">Mortierella polycephala</name>
    <dbReference type="NCBI Taxonomy" id="41804"/>
    <lineage>
        <taxon>Eukaryota</taxon>
        <taxon>Fungi</taxon>
        <taxon>Fungi incertae sedis</taxon>
        <taxon>Mucoromycota</taxon>
        <taxon>Mortierellomycotina</taxon>
        <taxon>Mortierellomycetes</taxon>
        <taxon>Mortierellales</taxon>
        <taxon>Mortierellaceae</taxon>
        <taxon>Mortierella</taxon>
    </lineage>
</organism>